<dbReference type="Pfam" id="PF00211">
    <property type="entry name" value="Guanylate_cyc"/>
    <property type="match status" value="1"/>
</dbReference>
<keyword evidence="20" id="KW-1185">Reference proteome</keyword>
<organism evidence="19 20">
    <name type="scientific">Octopus vulgaris</name>
    <name type="common">Common octopus</name>
    <dbReference type="NCBI Taxonomy" id="6645"/>
    <lineage>
        <taxon>Eukaryota</taxon>
        <taxon>Metazoa</taxon>
        <taxon>Spiralia</taxon>
        <taxon>Lophotrochozoa</taxon>
        <taxon>Mollusca</taxon>
        <taxon>Cephalopoda</taxon>
        <taxon>Coleoidea</taxon>
        <taxon>Octopodiformes</taxon>
        <taxon>Octopoda</taxon>
        <taxon>Incirrata</taxon>
        <taxon>Octopodidae</taxon>
        <taxon>Octopus</taxon>
    </lineage>
</organism>
<dbReference type="SUPFAM" id="SSF53822">
    <property type="entry name" value="Periplasmic binding protein-like I"/>
    <property type="match status" value="1"/>
</dbReference>
<evidence type="ECO:0000259" key="18">
    <source>
        <dbReference type="PROSITE" id="PS50125"/>
    </source>
</evidence>
<dbReference type="EMBL" id="OX597822">
    <property type="protein sequence ID" value="CAI9727843.1"/>
    <property type="molecule type" value="Genomic_DNA"/>
</dbReference>
<dbReference type="InterPro" id="IPR029787">
    <property type="entry name" value="Nucleotide_cyclase"/>
</dbReference>
<dbReference type="GO" id="GO:0035556">
    <property type="term" value="P:intracellular signal transduction"/>
    <property type="evidence" value="ECO:0007669"/>
    <property type="project" value="InterPro"/>
</dbReference>
<dbReference type="InterPro" id="IPR011645">
    <property type="entry name" value="HNOB_dom_associated"/>
</dbReference>
<feature type="domain" description="Guanylate cyclase" evidence="18">
    <location>
        <begin position="816"/>
        <end position="946"/>
    </location>
</feature>
<dbReference type="PANTHER" id="PTHR11920:SF502">
    <property type="entry name" value="GUANYLATE CYCLASE"/>
    <property type="match status" value="1"/>
</dbReference>
<dbReference type="Pfam" id="PF07701">
    <property type="entry name" value="HNOBA"/>
    <property type="match status" value="1"/>
</dbReference>
<dbReference type="GO" id="GO:0004016">
    <property type="term" value="F:adenylate cyclase activity"/>
    <property type="evidence" value="ECO:0007669"/>
    <property type="project" value="TreeGrafter"/>
</dbReference>
<evidence type="ECO:0000256" key="14">
    <source>
        <dbReference type="RuleBase" id="RU000405"/>
    </source>
</evidence>
<evidence type="ECO:0000256" key="5">
    <source>
        <dbReference type="ARBA" id="ARBA00022729"/>
    </source>
</evidence>
<dbReference type="AlphaFoldDB" id="A0AA36B5N0"/>
<evidence type="ECO:0000256" key="8">
    <source>
        <dbReference type="ARBA" id="ARBA00023134"/>
    </source>
</evidence>
<dbReference type="InterPro" id="IPR001245">
    <property type="entry name" value="Ser-Thr/Tyr_kinase_cat_dom"/>
</dbReference>
<evidence type="ECO:0000256" key="1">
    <source>
        <dbReference type="ARBA" id="ARBA00001436"/>
    </source>
</evidence>
<dbReference type="GO" id="GO:0005525">
    <property type="term" value="F:GTP binding"/>
    <property type="evidence" value="ECO:0007669"/>
    <property type="project" value="UniProtKB-KW"/>
</dbReference>
<dbReference type="InterPro" id="IPR000719">
    <property type="entry name" value="Prot_kinase_dom"/>
</dbReference>
<proteinExistence type="inferred from homology"/>
<dbReference type="CDD" id="cd07302">
    <property type="entry name" value="CHD"/>
    <property type="match status" value="1"/>
</dbReference>
<dbReference type="Gene3D" id="6.10.250.780">
    <property type="match status" value="1"/>
</dbReference>
<dbReference type="InterPro" id="IPR050401">
    <property type="entry name" value="Cyclic_nucleotide_synthase"/>
</dbReference>
<evidence type="ECO:0000256" key="9">
    <source>
        <dbReference type="ARBA" id="ARBA00023136"/>
    </source>
</evidence>
<evidence type="ECO:0000259" key="17">
    <source>
        <dbReference type="PROSITE" id="PS50011"/>
    </source>
</evidence>
<sequence>MAIETIERDKILPPQSLSVVWRDTKGDPVNGAGMAVKLKYTEDVDVIIGPPFSHVNIPVGYLTAFWNLPHITWVATDPTLADKSVFNTLIRTMGPFNKVGMFLVQFFRIFKWKRAGMYSGTSGFCSFAGGGVRKQFEENNLTVTEDIMFIEETLTDSIMDFHLKKLSRDSRIIMLCTARAQLRKIMLRAYSMGMCKGNFVFLALYSFPKAFYTDPTDKKEESMPLWYGNDTDDETAKQAFQVVTLASINTKQLEGFLELVPQKLTEAPWNSTEAVDLGLSGSRHSPYLFDAVYLYAILLNKSMALNISHRDGKQLLYLAKKTEFSGMSGKVEFDDNGDRDPFYWVWDYTSPTGIPRIIAVGSASPLYGQKAISFLWKPKWKTANGKPPPDIPVCGFDDELCPVDESIKNTIILGSLGALLTVIAASTIVVYLVRRRIFEEELAKMLWKVDYNEIRLSTVNKKSDSQVSFKTQSLERDGSTLSLSNPQPHMFTMGYYRGIVVAIKRVCKSHVALSRSDHLEFKQMRDLSHENINLFIGSCVDPPNLCVLFAYCSKGSLQDILENDDIKLDWTFKQSLLSDLVNGMAYIHSSSLVSHGRMKSSNCVVDSRWVLKITDYGPSALLHVQFNSRDSEEQGKFKALLWTAPEILRMHEPPSRGTQEGDVYSFGIILHEIAFRHGPFPAERMIPKDIVGRVRNGESVPFRPLRFRDTDVEPSITNLMEMCWAENPNQRPDFNGIKTYLRNHNKDTVGNIMDIILKRMERYAINLEDLVEQRTQALLEEKKKTDRLLYQLLPRSVAERLKVGETVYPEVFESVTIFFSDIVGFTTLSALSTPMQVVDLLNELYTLFDDVIAQHDVYKVETIGDAYMVASGLPHRNGDLHAGQIADMSLNIVSSILTFRIHHMPDRQLQVRIGIHTGPVCAGVVGLTMPRYCVFGDTVNTASRMESSGKGLRIHISESTRDALMKIGGYVVSLRGETPIKGKGTMTTYWMNGKVGFSKRLPDPEKIDEIEEILPMNNKV</sequence>
<dbReference type="Pfam" id="PF01094">
    <property type="entry name" value="ANF_receptor"/>
    <property type="match status" value="1"/>
</dbReference>
<dbReference type="GO" id="GO:0004672">
    <property type="term" value="F:protein kinase activity"/>
    <property type="evidence" value="ECO:0007669"/>
    <property type="project" value="InterPro"/>
</dbReference>
<keyword evidence="4 16" id="KW-0812">Transmembrane</keyword>
<dbReference type="Proteomes" id="UP001162480">
    <property type="component" value="Chromosome 9"/>
</dbReference>
<keyword evidence="9 16" id="KW-0472">Membrane</keyword>
<evidence type="ECO:0000313" key="19">
    <source>
        <dbReference type="EMBL" id="CAI9727843.1"/>
    </source>
</evidence>
<dbReference type="FunFam" id="3.30.70.1230:FF:000004">
    <property type="entry name" value="Guanylate cyclase"/>
    <property type="match status" value="1"/>
</dbReference>
<dbReference type="GO" id="GO:0005524">
    <property type="term" value="F:ATP binding"/>
    <property type="evidence" value="ECO:0007669"/>
    <property type="project" value="InterPro"/>
</dbReference>
<keyword evidence="7 16" id="KW-1133">Transmembrane helix</keyword>
<evidence type="ECO:0000256" key="12">
    <source>
        <dbReference type="ARBA" id="ARBA00023239"/>
    </source>
</evidence>
<dbReference type="GO" id="GO:0007168">
    <property type="term" value="P:receptor guanylyl cyclase signaling pathway"/>
    <property type="evidence" value="ECO:0007669"/>
    <property type="project" value="TreeGrafter"/>
</dbReference>
<evidence type="ECO:0000256" key="13">
    <source>
        <dbReference type="ARBA" id="ARBA00023293"/>
    </source>
</evidence>
<evidence type="ECO:0000256" key="11">
    <source>
        <dbReference type="ARBA" id="ARBA00023180"/>
    </source>
</evidence>
<protein>
    <recommendedName>
        <fullName evidence="3 15">Guanylate cyclase</fullName>
        <ecNumber evidence="3 15">4.6.1.2</ecNumber>
    </recommendedName>
</protein>
<dbReference type="Gene3D" id="3.40.50.2300">
    <property type="match status" value="2"/>
</dbReference>
<dbReference type="PROSITE" id="PS50011">
    <property type="entry name" value="PROTEIN_KINASE_DOM"/>
    <property type="match status" value="1"/>
</dbReference>
<dbReference type="PRINTS" id="PR00255">
    <property type="entry name" value="NATPEPTIDER"/>
</dbReference>
<evidence type="ECO:0000256" key="4">
    <source>
        <dbReference type="ARBA" id="ARBA00022692"/>
    </source>
</evidence>
<keyword evidence="13 15" id="KW-0141">cGMP biosynthesis</keyword>
<keyword evidence="8" id="KW-0342">GTP-binding</keyword>
<comment type="catalytic activity">
    <reaction evidence="1 15">
        <text>GTP = 3',5'-cyclic GMP + diphosphate</text>
        <dbReference type="Rhea" id="RHEA:13665"/>
        <dbReference type="ChEBI" id="CHEBI:33019"/>
        <dbReference type="ChEBI" id="CHEBI:37565"/>
        <dbReference type="ChEBI" id="CHEBI:57746"/>
        <dbReference type="EC" id="4.6.1.2"/>
    </reaction>
</comment>
<dbReference type="InterPro" id="IPR001054">
    <property type="entry name" value="A/G_cyclase"/>
</dbReference>
<keyword evidence="6" id="KW-0547">Nucleotide-binding</keyword>
<evidence type="ECO:0000313" key="20">
    <source>
        <dbReference type="Proteomes" id="UP001162480"/>
    </source>
</evidence>
<dbReference type="PANTHER" id="PTHR11920">
    <property type="entry name" value="GUANYLYL CYCLASE"/>
    <property type="match status" value="1"/>
</dbReference>
<dbReference type="EC" id="4.6.1.2" evidence="3 15"/>
<dbReference type="SUPFAM" id="SSF56112">
    <property type="entry name" value="Protein kinase-like (PK-like)"/>
    <property type="match status" value="1"/>
</dbReference>
<gene>
    <name evidence="19" type="ORF">OCTVUL_1B024879</name>
</gene>
<dbReference type="CDD" id="cd06352">
    <property type="entry name" value="PBP1_NPR_GC-like"/>
    <property type="match status" value="1"/>
</dbReference>
<reference evidence="19" key="1">
    <citation type="submission" date="2023-08" db="EMBL/GenBank/DDBJ databases">
        <authorList>
            <person name="Alioto T."/>
            <person name="Alioto T."/>
            <person name="Gomez Garrido J."/>
        </authorList>
    </citation>
    <scope>NUCLEOTIDE SEQUENCE</scope>
</reference>
<dbReference type="InterPro" id="IPR001828">
    <property type="entry name" value="ANF_lig-bd_rcpt"/>
</dbReference>
<evidence type="ECO:0000256" key="3">
    <source>
        <dbReference type="ARBA" id="ARBA00012202"/>
    </source>
</evidence>
<dbReference type="FunFam" id="1.10.510.10:FF:000420">
    <property type="entry name" value="Guanylate cyclase"/>
    <property type="match status" value="1"/>
</dbReference>
<keyword evidence="11" id="KW-0325">Glycoprotein</keyword>
<evidence type="ECO:0000256" key="16">
    <source>
        <dbReference type="SAM" id="Phobius"/>
    </source>
</evidence>
<dbReference type="SUPFAM" id="SSF55073">
    <property type="entry name" value="Nucleotide cyclase"/>
    <property type="match status" value="1"/>
</dbReference>
<keyword evidence="10" id="KW-0675">Receptor</keyword>
<keyword evidence="12 14" id="KW-0456">Lyase</keyword>
<feature type="domain" description="Protein kinase" evidence="17">
    <location>
        <begin position="469"/>
        <end position="741"/>
    </location>
</feature>
<accession>A0AA36B5N0</accession>
<dbReference type="PROSITE" id="PS00452">
    <property type="entry name" value="GUANYLATE_CYCLASE_1"/>
    <property type="match status" value="1"/>
</dbReference>
<evidence type="ECO:0000256" key="6">
    <source>
        <dbReference type="ARBA" id="ARBA00022741"/>
    </source>
</evidence>
<dbReference type="InterPro" id="IPR011009">
    <property type="entry name" value="Kinase-like_dom_sf"/>
</dbReference>
<dbReference type="PROSITE" id="PS50125">
    <property type="entry name" value="GUANYLATE_CYCLASE_2"/>
    <property type="match status" value="1"/>
</dbReference>
<dbReference type="InterPro" id="IPR028082">
    <property type="entry name" value="Peripla_BP_I"/>
</dbReference>
<dbReference type="Gene3D" id="1.10.510.10">
    <property type="entry name" value="Transferase(Phosphotransferase) domain 1"/>
    <property type="match status" value="1"/>
</dbReference>
<dbReference type="Pfam" id="PF07714">
    <property type="entry name" value="PK_Tyr_Ser-Thr"/>
    <property type="match status" value="1"/>
</dbReference>
<comment type="similarity">
    <text evidence="14">Belongs to the adenylyl cyclase class-4/guanylyl cyclase family.</text>
</comment>
<evidence type="ECO:0000256" key="7">
    <source>
        <dbReference type="ARBA" id="ARBA00022989"/>
    </source>
</evidence>
<dbReference type="InterPro" id="IPR001170">
    <property type="entry name" value="ANPR/GUC"/>
</dbReference>
<comment type="subcellular location">
    <subcellularLocation>
        <location evidence="2">Membrane</location>
        <topology evidence="2">Single-pass type I membrane protein</topology>
    </subcellularLocation>
</comment>
<dbReference type="InterPro" id="IPR018297">
    <property type="entry name" value="A/G_cyclase_CS"/>
</dbReference>
<dbReference type="GO" id="GO:0005886">
    <property type="term" value="C:plasma membrane"/>
    <property type="evidence" value="ECO:0007669"/>
    <property type="project" value="TreeGrafter"/>
</dbReference>
<dbReference type="GO" id="GO:0004383">
    <property type="term" value="F:guanylate cyclase activity"/>
    <property type="evidence" value="ECO:0007669"/>
    <property type="project" value="UniProtKB-EC"/>
</dbReference>
<dbReference type="Gene3D" id="3.30.70.1230">
    <property type="entry name" value="Nucleotide cyclase"/>
    <property type="match status" value="1"/>
</dbReference>
<keyword evidence="5" id="KW-0732">Signal</keyword>
<dbReference type="GO" id="GO:0001653">
    <property type="term" value="F:peptide receptor activity"/>
    <property type="evidence" value="ECO:0007669"/>
    <property type="project" value="TreeGrafter"/>
</dbReference>
<name>A0AA36B5N0_OCTVU</name>
<evidence type="ECO:0000256" key="10">
    <source>
        <dbReference type="ARBA" id="ARBA00023170"/>
    </source>
</evidence>
<evidence type="ECO:0000256" key="2">
    <source>
        <dbReference type="ARBA" id="ARBA00004479"/>
    </source>
</evidence>
<feature type="transmembrane region" description="Helical" evidence="16">
    <location>
        <begin position="411"/>
        <end position="433"/>
    </location>
</feature>
<evidence type="ECO:0000256" key="15">
    <source>
        <dbReference type="RuleBase" id="RU003431"/>
    </source>
</evidence>
<dbReference type="SMART" id="SM00044">
    <property type="entry name" value="CYCc"/>
    <property type="match status" value="1"/>
</dbReference>